<evidence type="ECO:0000256" key="1">
    <source>
        <dbReference type="ARBA" id="ARBA00004651"/>
    </source>
</evidence>
<feature type="transmembrane region" description="Helical" evidence="8">
    <location>
        <begin position="216"/>
        <end position="241"/>
    </location>
</feature>
<keyword evidence="10" id="KW-1185">Reference proteome</keyword>
<evidence type="ECO:0000256" key="4">
    <source>
        <dbReference type="ARBA" id="ARBA00022692"/>
    </source>
</evidence>
<evidence type="ECO:0000256" key="5">
    <source>
        <dbReference type="ARBA" id="ARBA00022847"/>
    </source>
</evidence>
<sequence>MGLTTKILIGIILGLIVGIVLNATSPELFTTLDNYVFDPVGTLFVKAIKMIVVPLVFFSIVAGAAGIADPKKLGRVGIKTILLYLATTAIAISIGLTMANVINPGESTTIPTNVEEAEIKQAPPIKETLLNIIPDNPVTAMAETSMLQVIAFSLFFGIAMALLGSKVSTVKNFIDQSNEVMIKIVHMVMYVAPYGAFALMARAIGSAGTDIIGSMAWYMIAVVGALLLHVAITYTTLLTLLAKINPLRFFKAMGPAIEVAFTTSSSAATLPVTMECAERGLKIPKSVSSFVLPLGATINMDGTAIMQGVAAVFIAQLYGIPLDFTAQLTIILTATLASIGTAAVPGVGLITLAMVLDSVGLPVSGIAIILGVDRLLDMTRTAVNITGDATVAAVIGRGEEKRTESKTSAA</sequence>
<dbReference type="GO" id="GO:0015293">
    <property type="term" value="F:symporter activity"/>
    <property type="evidence" value="ECO:0007669"/>
    <property type="project" value="UniProtKB-KW"/>
</dbReference>
<keyword evidence="4 8" id="KW-0812">Transmembrane</keyword>
<reference evidence="9" key="1">
    <citation type="submission" date="2020-09" db="EMBL/GenBank/DDBJ databases">
        <title>A novel bacterium of genus Hazenella, isolated from South China Sea.</title>
        <authorList>
            <person name="Huang H."/>
            <person name="Mo K."/>
            <person name="Hu Y."/>
        </authorList>
    </citation>
    <scope>NUCLEOTIDE SEQUENCE</scope>
    <source>
        <strain evidence="9">IB182357</strain>
    </source>
</reference>
<name>A0A926NBS8_9BACL</name>
<proteinExistence type="predicted"/>
<evidence type="ECO:0000256" key="8">
    <source>
        <dbReference type="SAM" id="Phobius"/>
    </source>
</evidence>
<dbReference type="FunFam" id="1.10.3860.10:FF:000001">
    <property type="entry name" value="C4-dicarboxylate transport protein"/>
    <property type="match status" value="1"/>
</dbReference>
<dbReference type="Pfam" id="PF00375">
    <property type="entry name" value="SDF"/>
    <property type="match status" value="1"/>
</dbReference>
<feature type="transmembrane region" description="Helical" evidence="8">
    <location>
        <begin position="145"/>
        <end position="163"/>
    </location>
</feature>
<evidence type="ECO:0000256" key="6">
    <source>
        <dbReference type="ARBA" id="ARBA00022989"/>
    </source>
</evidence>
<accession>A0A926NBS8</accession>
<evidence type="ECO:0000256" key="2">
    <source>
        <dbReference type="ARBA" id="ARBA00022448"/>
    </source>
</evidence>
<comment type="subcellular location">
    <subcellularLocation>
        <location evidence="1">Cell membrane</location>
        <topology evidence="1">Multi-pass membrane protein</topology>
    </subcellularLocation>
</comment>
<dbReference type="GO" id="GO:0005886">
    <property type="term" value="C:plasma membrane"/>
    <property type="evidence" value="ECO:0007669"/>
    <property type="project" value="UniProtKB-SubCell"/>
</dbReference>
<keyword evidence="3" id="KW-1003">Cell membrane</keyword>
<evidence type="ECO:0000256" key="7">
    <source>
        <dbReference type="ARBA" id="ARBA00023136"/>
    </source>
</evidence>
<evidence type="ECO:0000313" key="10">
    <source>
        <dbReference type="Proteomes" id="UP000661691"/>
    </source>
</evidence>
<dbReference type="RefSeq" id="WP_191140831.1">
    <property type="nucleotide sequence ID" value="NZ_JACXAG020000008.1"/>
</dbReference>
<dbReference type="GO" id="GO:0006835">
    <property type="term" value="P:dicarboxylic acid transport"/>
    <property type="evidence" value="ECO:0007669"/>
    <property type="project" value="UniProtKB-ARBA"/>
</dbReference>
<dbReference type="PANTHER" id="PTHR11958">
    <property type="entry name" value="SODIUM/DICARBOXYLATE SYMPORTER-RELATED"/>
    <property type="match status" value="1"/>
</dbReference>
<dbReference type="Gene3D" id="1.10.3860.10">
    <property type="entry name" value="Sodium:dicarboxylate symporter"/>
    <property type="match status" value="1"/>
</dbReference>
<gene>
    <name evidence="9" type="ORF">IC620_13415</name>
</gene>
<dbReference type="InterPro" id="IPR050746">
    <property type="entry name" value="DAACS"/>
</dbReference>
<keyword evidence="7 8" id="KW-0472">Membrane</keyword>
<organism evidence="9 10">
    <name type="scientific">Polycladospora coralii</name>
    <dbReference type="NCBI Taxonomy" id="2771432"/>
    <lineage>
        <taxon>Bacteria</taxon>
        <taxon>Bacillati</taxon>
        <taxon>Bacillota</taxon>
        <taxon>Bacilli</taxon>
        <taxon>Bacillales</taxon>
        <taxon>Thermoactinomycetaceae</taxon>
        <taxon>Polycladospora</taxon>
    </lineage>
</organism>
<keyword evidence="5" id="KW-0769">Symport</keyword>
<dbReference type="EMBL" id="JACXAH010000023">
    <property type="protein sequence ID" value="MBD1373347.1"/>
    <property type="molecule type" value="Genomic_DNA"/>
</dbReference>
<keyword evidence="2" id="KW-0813">Transport</keyword>
<keyword evidence="6 8" id="KW-1133">Transmembrane helix</keyword>
<dbReference type="PANTHER" id="PTHR11958:SF63">
    <property type="entry name" value="AMINO ACID TRANSPORTER"/>
    <property type="match status" value="1"/>
</dbReference>
<feature type="transmembrane region" description="Helical" evidence="8">
    <location>
        <begin position="184"/>
        <end position="204"/>
    </location>
</feature>
<feature type="transmembrane region" description="Helical" evidence="8">
    <location>
        <begin position="7"/>
        <end position="24"/>
    </location>
</feature>
<dbReference type="AlphaFoldDB" id="A0A926NBS8"/>
<protein>
    <submittedName>
        <fullName evidence="9">Dicarboxylate/amino acid:cation symporter</fullName>
    </submittedName>
</protein>
<comment type="caution">
    <text evidence="9">The sequence shown here is derived from an EMBL/GenBank/DDBJ whole genome shotgun (WGS) entry which is preliminary data.</text>
</comment>
<evidence type="ECO:0000313" key="9">
    <source>
        <dbReference type="EMBL" id="MBD1373347.1"/>
    </source>
</evidence>
<dbReference type="InterPro" id="IPR001991">
    <property type="entry name" value="Na-dicarboxylate_symporter"/>
</dbReference>
<evidence type="ECO:0000256" key="3">
    <source>
        <dbReference type="ARBA" id="ARBA00022475"/>
    </source>
</evidence>
<dbReference type="SUPFAM" id="SSF118215">
    <property type="entry name" value="Proton glutamate symport protein"/>
    <property type="match status" value="1"/>
</dbReference>
<feature type="transmembrane region" description="Helical" evidence="8">
    <location>
        <begin position="44"/>
        <end position="68"/>
    </location>
</feature>
<dbReference type="Proteomes" id="UP000661691">
    <property type="component" value="Unassembled WGS sequence"/>
</dbReference>
<dbReference type="PRINTS" id="PR00173">
    <property type="entry name" value="EDTRNSPORT"/>
</dbReference>
<dbReference type="InterPro" id="IPR036458">
    <property type="entry name" value="Na:dicarbo_symporter_sf"/>
</dbReference>
<feature type="transmembrane region" description="Helical" evidence="8">
    <location>
        <begin position="350"/>
        <end position="372"/>
    </location>
</feature>
<feature type="transmembrane region" description="Helical" evidence="8">
    <location>
        <begin position="80"/>
        <end position="102"/>
    </location>
</feature>